<evidence type="ECO:0000256" key="5">
    <source>
        <dbReference type="ARBA" id="ARBA00022989"/>
    </source>
</evidence>
<dbReference type="PANTHER" id="PTHR10110">
    <property type="entry name" value="SODIUM/HYDROGEN EXCHANGER"/>
    <property type="match status" value="1"/>
</dbReference>
<feature type="transmembrane region" description="Helical" evidence="10">
    <location>
        <begin position="180"/>
        <end position="200"/>
    </location>
</feature>
<dbReference type="InterPro" id="IPR004705">
    <property type="entry name" value="Cation/H_exchanger_CPA1_bac"/>
</dbReference>
<evidence type="ECO:0000256" key="6">
    <source>
        <dbReference type="ARBA" id="ARBA00023053"/>
    </source>
</evidence>
<evidence type="ECO:0000256" key="8">
    <source>
        <dbReference type="ARBA" id="ARBA00023136"/>
    </source>
</evidence>
<feature type="transmembrane region" description="Helical" evidence="10">
    <location>
        <begin position="110"/>
        <end position="129"/>
    </location>
</feature>
<comment type="subcellular location">
    <subcellularLocation>
        <location evidence="1 10">Cell membrane</location>
        <topology evidence="1 10">Multi-pass membrane protein</topology>
    </subcellularLocation>
</comment>
<evidence type="ECO:0000256" key="3">
    <source>
        <dbReference type="ARBA" id="ARBA00022475"/>
    </source>
</evidence>
<evidence type="ECO:0000256" key="2">
    <source>
        <dbReference type="ARBA" id="ARBA00022448"/>
    </source>
</evidence>
<keyword evidence="7 10" id="KW-0406">Ion transport</keyword>
<keyword evidence="5 10" id="KW-1133">Transmembrane helix</keyword>
<evidence type="ECO:0000256" key="7">
    <source>
        <dbReference type="ARBA" id="ARBA00023065"/>
    </source>
</evidence>
<comment type="caution">
    <text evidence="12">The sequence shown here is derived from an EMBL/GenBank/DDBJ whole genome shotgun (WGS) entry which is preliminary data.</text>
</comment>
<dbReference type="NCBIfam" id="TIGR00831">
    <property type="entry name" value="a_cpa1"/>
    <property type="match status" value="1"/>
</dbReference>
<evidence type="ECO:0000313" key="12">
    <source>
        <dbReference type="EMBL" id="GAA4754266.1"/>
    </source>
</evidence>
<comment type="function">
    <text evidence="10">Na(+)/H(+) antiporter that extrudes sodium in exchange for external protons.</text>
</comment>
<feature type="transmembrane region" description="Helical" evidence="10">
    <location>
        <begin position="85"/>
        <end position="104"/>
    </location>
</feature>
<dbReference type="InterPro" id="IPR018422">
    <property type="entry name" value="Cation/H_exchanger_CPA1"/>
</dbReference>
<dbReference type="PANTHER" id="PTHR10110:SF86">
    <property type="entry name" value="SODIUM_HYDROGEN EXCHANGER 7"/>
    <property type="match status" value="1"/>
</dbReference>
<dbReference type="Gene3D" id="1.20.1530.20">
    <property type="match status" value="1"/>
</dbReference>
<name>A0ABP8ZEF4_9MICO</name>
<evidence type="ECO:0000313" key="13">
    <source>
        <dbReference type="Proteomes" id="UP001500121"/>
    </source>
</evidence>
<feature type="transmembrane region" description="Helical" evidence="10">
    <location>
        <begin position="150"/>
        <end position="168"/>
    </location>
</feature>
<feature type="transmembrane region" description="Helical" evidence="10">
    <location>
        <begin position="32"/>
        <end position="51"/>
    </location>
</feature>
<feature type="transmembrane region" description="Helical" evidence="10">
    <location>
        <begin position="298"/>
        <end position="326"/>
    </location>
</feature>
<sequence>MLCMEGLETATLIGVALFVGGGIAWRTRLPAPLVLLALGVVLGYVPVLGRVVLPPDLVLFLFLPALLYWESINTSVRELRRNLRVVLMSAIPLVIVTAAAVAGVGSLAALSWPVAIALGAIVAPTDATAVGPVTSRLPRRFRTTLRAESLINDGTALTIYAIAVSAITDHRDVDLGVGSLLFLGAYLGGIVVGFVTSLLARGARRLVRGQALLENTVSVLTPLVAYLLAEQVHGSGVVAVVTCGLILTHYSPRTISARTRAQARGFWQLASGLLNGALFLLVGLQAHRILDRLGGDPWPVLGLGLLVSLVVIVVRLAWVNTTPYLIRALDRRPIQRTLRVPARQRLVSGWAGFRGAVSLAAALALPPVPGYPRDELIAITLVVIVVTLVVQGLTLPAVVRFARMPADPTELEEERLAEQAMSDAGAGRLDAVAERLGTPADIVDRVRRQYEEMHAPRPDGSPRPPWGDGSEGELRRALIAKKREAVIRLRDEGRIDDTILRRMQDRLDIEELRLSPIAADD</sequence>
<evidence type="ECO:0000256" key="4">
    <source>
        <dbReference type="ARBA" id="ARBA00022692"/>
    </source>
</evidence>
<feature type="transmembrane region" description="Helical" evidence="10">
    <location>
        <begin position="346"/>
        <end position="365"/>
    </location>
</feature>
<evidence type="ECO:0000259" key="11">
    <source>
        <dbReference type="Pfam" id="PF00999"/>
    </source>
</evidence>
<gene>
    <name evidence="12" type="ORF">GCM10025783_29110</name>
</gene>
<evidence type="ECO:0000256" key="9">
    <source>
        <dbReference type="ARBA" id="ARBA00023201"/>
    </source>
</evidence>
<feature type="transmembrane region" description="Helical" evidence="10">
    <location>
        <begin position="377"/>
        <end position="399"/>
    </location>
</feature>
<evidence type="ECO:0000256" key="1">
    <source>
        <dbReference type="ARBA" id="ARBA00004651"/>
    </source>
</evidence>
<keyword evidence="4 10" id="KW-0812">Transmembrane</keyword>
<proteinExistence type="inferred from homology"/>
<reference evidence="13" key="1">
    <citation type="journal article" date="2019" name="Int. J. Syst. Evol. Microbiol.">
        <title>The Global Catalogue of Microorganisms (GCM) 10K type strain sequencing project: providing services to taxonomists for standard genome sequencing and annotation.</title>
        <authorList>
            <consortium name="The Broad Institute Genomics Platform"/>
            <consortium name="The Broad Institute Genome Sequencing Center for Infectious Disease"/>
            <person name="Wu L."/>
            <person name="Ma J."/>
        </authorList>
    </citation>
    <scope>NUCLEOTIDE SEQUENCE [LARGE SCALE GENOMIC DNA]</scope>
    <source>
        <strain evidence="13">JCM 19015</strain>
    </source>
</reference>
<dbReference type="InterPro" id="IPR038770">
    <property type="entry name" value="Na+/solute_symporter_sf"/>
</dbReference>
<feature type="transmembrane region" description="Helical" evidence="10">
    <location>
        <begin position="6"/>
        <end position="25"/>
    </location>
</feature>
<dbReference type="EMBL" id="BAABLP010000006">
    <property type="protein sequence ID" value="GAA4754266.1"/>
    <property type="molecule type" value="Genomic_DNA"/>
</dbReference>
<keyword evidence="8 10" id="KW-0472">Membrane</keyword>
<evidence type="ECO:0000256" key="10">
    <source>
        <dbReference type="RuleBase" id="RU366002"/>
    </source>
</evidence>
<keyword evidence="13" id="KW-1185">Reference proteome</keyword>
<protein>
    <submittedName>
        <fullName evidence="12">Na+/H+ antiporter</fullName>
    </submittedName>
</protein>
<feature type="transmembrane region" description="Helical" evidence="10">
    <location>
        <begin position="265"/>
        <end position="286"/>
    </location>
</feature>
<keyword evidence="6 10" id="KW-0915">Sodium</keyword>
<comment type="similarity">
    <text evidence="10">Belongs to the monovalent cation:proton antiporter 1 (CPA1) transporter (TC 2.A.36) family.</text>
</comment>
<keyword evidence="2 10" id="KW-0813">Transport</keyword>
<feature type="domain" description="Cation/H+ exchanger transmembrane" evidence="11">
    <location>
        <begin position="16"/>
        <end position="400"/>
    </location>
</feature>
<keyword evidence="3 10" id="KW-1003">Cell membrane</keyword>
<dbReference type="InterPro" id="IPR006153">
    <property type="entry name" value="Cation/H_exchanger_TM"/>
</dbReference>
<keyword evidence="10" id="KW-0050">Antiport</keyword>
<keyword evidence="9 10" id="KW-0739">Sodium transport</keyword>
<organism evidence="12 13">
    <name type="scientific">Amnibacterium soli</name>
    <dbReference type="NCBI Taxonomy" id="1282736"/>
    <lineage>
        <taxon>Bacteria</taxon>
        <taxon>Bacillati</taxon>
        <taxon>Actinomycetota</taxon>
        <taxon>Actinomycetes</taxon>
        <taxon>Micrococcales</taxon>
        <taxon>Microbacteriaceae</taxon>
        <taxon>Amnibacterium</taxon>
    </lineage>
</organism>
<dbReference type="Proteomes" id="UP001500121">
    <property type="component" value="Unassembled WGS sequence"/>
</dbReference>
<accession>A0ABP8ZEF4</accession>
<dbReference type="Pfam" id="PF00999">
    <property type="entry name" value="Na_H_Exchanger"/>
    <property type="match status" value="1"/>
</dbReference>
<feature type="transmembrane region" description="Helical" evidence="10">
    <location>
        <begin position="57"/>
        <end position="73"/>
    </location>
</feature>